<dbReference type="PANTHER" id="PTHR43023:SF6">
    <property type="entry name" value="INTERMEMBRANE PHOSPHOLIPID TRANSPORT SYSTEM ATP-BINDING PROTEIN MLAF"/>
    <property type="match status" value="1"/>
</dbReference>
<dbReference type="SUPFAM" id="SSF52540">
    <property type="entry name" value="P-loop containing nucleoside triphosphate hydrolases"/>
    <property type="match status" value="1"/>
</dbReference>
<evidence type="ECO:0000259" key="5">
    <source>
        <dbReference type="PROSITE" id="PS50893"/>
    </source>
</evidence>
<dbReference type="SMART" id="SM00382">
    <property type="entry name" value="AAA"/>
    <property type="match status" value="1"/>
</dbReference>
<evidence type="ECO:0000256" key="2">
    <source>
        <dbReference type="ARBA" id="ARBA00022741"/>
    </source>
</evidence>
<dbReference type="PROSITE" id="PS00211">
    <property type="entry name" value="ABC_TRANSPORTER_1"/>
    <property type="match status" value="1"/>
</dbReference>
<dbReference type="InterPro" id="IPR003593">
    <property type="entry name" value="AAA+_ATPase"/>
</dbReference>
<proteinExistence type="predicted"/>
<accession>A0A6J4KG85</accession>
<dbReference type="PANTHER" id="PTHR43023">
    <property type="entry name" value="PROTEIN TRIGALACTOSYLDIACYLGLYCEROL 3, CHLOROPLASTIC"/>
    <property type="match status" value="1"/>
</dbReference>
<dbReference type="InterPro" id="IPR027417">
    <property type="entry name" value="P-loop_NTPase"/>
</dbReference>
<dbReference type="Pfam" id="PF00005">
    <property type="entry name" value="ABC_tran"/>
    <property type="match status" value="1"/>
</dbReference>
<gene>
    <name evidence="6" type="ORF">AVDCRST_MAG68-770</name>
</gene>
<organism evidence="6">
    <name type="scientific">uncultured Gemmatimonadota bacterium</name>
    <dbReference type="NCBI Taxonomy" id="203437"/>
    <lineage>
        <taxon>Bacteria</taxon>
        <taxon>Pseudomonadati</taxon>
        <taxon>Gemmatimonadota</taxon>
        <taxon>environmental samples</taxon>
    </lineage>
</organism>
<evidence type="ECO:0000313" key="6">
    <source>
        <dbReference type="EMBL" id="CAA9305195.1"/>
    </source>
</evidence>
<keyword evidence="3 6" id="KW-0067">ATP-binding</keyword>
<dbReference type="Gene3D" id="3.40.50.300">
    <property type="entry name" value="P-loop containing nucleotide triphosphate hydrolases"/>
    <property type="match status" value="1"/>
</dbReference>
<keyword evidence="2" id="KW-0547">Nucleotide-binding</keyword>
<dbReference type="EMBL" id="CADCTW010000043">
    <property type="protein sequence ID" value="CAA9305195.1"/>
    <property type="molecule type" value="Genomic_DNA"/>
</dbReference>
<dbReference type="PROSITE" id="PS50893">
    <property type="entry name" value="ABC_TRANSPORTER_2"/>
    <property type="match status" value="1"/>
</dbReference>
<dbReference type="InterPro" id="IPR003439">
    <property type="entry name" value="ABC_transporter-like_ATP-bd"/>
</dbReference>
<name>A0A6J4KG85_9BACT</name>
<sequence>MSIQLRGVHKGFGAKKILRGLDLDVDEGETMSLVGFSGAGKSLTLKHIVGLMKPDAGTVHVDGQEVPTLPREKLFKLRLDMGYVFQFAALFDSMTIGANVAMGLRKKGGMTEKQIQDRVEESLALVDLEGFSHRLPSQLSGGQQKRAGLARAIAYRPKYLLYDEPTSGLDPVTTTVIDRLVLRMKKELGVTSLVITHDMKSAYTISDRIGMLYEGRLVEVGTPQEFQNTRNPIVRAFVEGEPGMRNDAEELLPMGGSGSDQGRKP</sequence>
<evidence type="ECO:0000256" key="1">
    <source>
        <dbReference type="ARBA" id="ARBA00022448"/>
    </source>
</evidence>
<keyword evidence="1" id="KW-0813">Transport</keyword>
<evidence type="ECO:0000256" key="4">
    <source>
        <dbReference type="SAM" id="MobiDB-lite"/>
    </source>
</evidence>
<dbReference type="InterPro" id="IPR017871">
    <property type="entry name" value="ABC_transporter-like_CS"/>
</dbReference>
<dbReference type="CDD" id="cd03261">
    <property type="entry name" value="ABC_Org_Solvent_Resistant"/>
    <property type="match status" value="1"/>
</dbReference>
<protein>
    <submittedName>
        <fullName evidence="6">Phospholipid ABC transporter ATP-binding protein MlaF</fullName>
    </submittedName>
</protein>
<evidence type="ECO:0000256" key="3">
    <source>
        <dbReference type="ARBA" id="ARBA00022840"/>
    </source>
</evidence>
<feature type="domain" description="ABC transporter" evidence="5">
    <location>
        <begin position="3"/>
        <end position="239"/>
    </location>
</feature>
<dbReference type="AlphaFoldDB" id="A0A6J4KG85"/>
<reference evidence="6" key="1">
    <citation type="submission" date="2020-02" db="EMBL/GenBank/DDBJ databases">
        <authorList>
            <person name="Meier V. D."/>
        </authorList>
    </citation>
    <scope>NUCLEOTIDE SEQUENCE</scope>
    <source>
        <strain evidence="6">AVDCRST_MAG68</strain>
    </source>
</reference>
<dbReference type="GO" id="GO:0016887">
    <property type="term" value="F:ATP hydrolysis activity"/>
    <property type="evidence" value="ECO:0007669"/>
    <property type="project" value="InterPro"/>
</dbReference>
<dbReference type="GO" id="GO:0005524">
    <property type="term" value="F:ATP binding"/>
    <property type="evidence" value="ECO:0007669"/>
    <property type="project" value="UniProtKB-KW"/>
</dbReference>
<feature type="region of interest" description="Disordered" evidence="4">
    <location>
        <begin position="245"/>
        <end position="265"/>
    </location>
</feature>